<feature type="region of interest" description="Disordered" evidence="1">
    <location>
        <begin position="505"/>
        <end position="524"/>
    </location>
</feature>
<dbReference type="STRING" id="1314773.A0A3N2Q581"/>
<evidence type="ECO:0000259" key="3">
    <source>
        <dbReference type="Pfam" id="PF13600"/>
    </source>
</evidence>
<feature type="region of interest" description="Disordered" evidence="1">
    <location>
        <begin position="89"/>
        <end position="123"/>
    </location>
</feature>
<evidence type="ECO:0000256" key="1">
    <source>
        <dbReference type="SAM" id="MobiDB-lite"/>
    </source>
</evidence>
<feature type="domain" description="DUF4140" evidence="3">
    <location>
        <begin position="19"/>
        <end position="156"/>
    </location>
</feature>
<feature type="compositionally biased region" description="Acidic residues" evidence="1">
    <location>
        <begin position="90"/>
        <end position="104"/>
    </location>
</feature>
<dbReference type="Pfam" id="PF13598">
    <property type="entry name" value="DUF4139"/>
    <property type="match status" value="1"/>
</dbReference>
<feature type="compositionally biased region" description="Pro residues" evidence="1">
    <location>
        <begin position="465"/>
        <end position="482"/>
    </location>
</feature>
<dbReference type="Proteomes" id="UP000272025">
    <property type="component" value="Unassembled WGS sequence"/>
</dbReference>
<dbReference type="NCBIfam" id="TIGR02231">
    <property type="entry name" value="mucoidy inhibitor MuiA family protein"/>
    <property type="match status" value="1"/>
</dbReference>
<organism evidence="4 5">
    <name type="scientific">Sodiomyces alkalinus (strain CBS 110278 / VKM F-3762 / F11)</name>
    <name type="common">Alkaliphilic filamentous fungus</name>
    <dbReference type="NCBI Taxonomy" id="1314773"/>
    <lineage>
        <taxon>Eukaryota</taxon>
        <taxon>Fungi</taxon>
        <taxon>Dikarya</taxon>
        <taxon>Ascomycota</taxon>
        <taxon>Pezizomycotina</taxon>
        <taxon>Sordariomycetes</taxon>
        <taxon>Hypocreomycetidae</taxon>
        <taxon>Glomerellales</taxon>
        <taxon>Plectosphaerellaceae</taxon>
        <taxon>Sodiomyces</taxon>
    </lineage>
</organism>
<feature type="compositionally biased region" description="Basic and acidic residues" evidence="1">
    <location>
        <begin position="218"/>
        <end position="241"/>
    </location>
</feature>
<evidence type="ECO:0000313" key="5">
    <source>
        <dbReference type="Proteomes" id="UP000272025"/>
    </source>
</evidence>
<evidence type="ECO:0000313" key="4">
    <source>
        <dbReference type="EMBL" id="ROT41934.1"/>
    </source>
</evidence>
<dbReference type="EMBL" id="ML119051">
    <property type="protein sequence ID" value="ROT41934.1"/>
    <property type="molecule type" value="Genomic_DNA"/>
</dbReference>
<dbReference type="AlphaFoldDB" id="A0A3N2Q581"/>
<dbReference type="InterPro" id="IPR037291">
    <property type="entry name" value="DUF4139"/>
</dbReference>
<proteinExistence type="predicted"/>
<evidence type="ECO:0008006" key="6">
    <source>
        <dbReference type="Google" id="ProtNLM"/>
    </source>
</evidence>
<dbReference type="PANTHER" id="PTHR31005">
    <property type="entry name" value="DUF4139 DOMAIN-CONTAINING PROTEIN"/>
    <property type="match status" value="1"/>
</dbReference>
<name>A0A3N2Q581_SODAK</name>
<dbReference type="GeneID" id="39577873"/>
<dbReference type="RefSeq" id="XP_028469740.1">
    <property type="nucleotide sequence ID" value="XM_028609395.1"/>
</dbReference>
<protein>
    <recommendedName>
        <fullName evidence="6">Mucoidy inhibitor A</fullName>
    </recommendedName>
</protein>
<sequence>MDTIHKQEFNVRDLGTRAVTLFPSSAQVVREVKNVSLHPGTNEITVFGLTPTVDEESVKVEGTGSAVISDIAVELLPNRDIFEECHPEFDQDETDADDDSDTEPDAFRTEFGSSSSRDDNSNPELQAVRENMQRLRDQQKNANELLLSAASRLKILDAYTTQLDRRTPVDMTDLMATYRAEREKVFQDHMEGTLKERDLSQQLNSLIAEEKRLVARRDAEARKAARKKQQEAKAKQKELDRKNRRKAEHRREKARLRGECERFWPRSCYAVRITLDAGNFTPLSSRRSSLAGEAAFVKPSQSPSQEFGVAASAAAAAGLADDETSAGLQCDLVLTYVTHSAFWSPSYDLQLSTTTNSAALCFDAQLTNTTSETWSGCKVTLSTSQATFSGLNDAIPTLKPWRIKLAPRFVLNNTSTSDLANSREEIEQKRKVNAAQSQAAAPLKSRRSLFGWPKNAGVKEKQGARPPPPIPTGLAPPPPPLPSGGALFGASRPVPTATSSRAFGASVPFSAPPPPPAAEGSSMSRAEFATSDFGGSRDEDENTILNFPRPELEFQESLVEETGLTTTYDLPGVKTLAPRSTATKQRMVRLQLSNVAFSHTIVAKYKPVAYIQARLCNSSTIALLRGPASLTLDGSFMGRTSLPRCSPGESFTLSLGVDPGVKVTYPKPEIRRTKAGLFGGQDNALYTRVAIISNTRAAGKPVQMKVLDQVPVSEDDKVRVEVLRPRPNGLAGAGASTGAGTGVVPYGPPGDWGKATASLKKDGEVGWDVTLNPGKTVKLELEYTIAVPPNECATEC</sequence>
<dbReference type="InterPro" id="IPR011935">
    <property type="entry name" value="CHP02231"/>
</dbReference>
<dbReference type="OrthoDB" id="10068793at2759"/>
<reference evidence="4 5" key="1">
    <citation type="journal article" date="2018" name="Mol. Ecol.">
        <title>The obligate alkalophilic soda-lake fungus Sodiomyces alkalinus has shifted to a protein diet.</title>
        <authorList>
            <person name="Grum-Grzhimaylo A.A."/>
            <person name="Falkoski D.L."/>
            <person name="van den Heuvel J."/>
            <person name="Valero-Jimenez C.A."/>
            <person name="Min B."/>
            <person name="Choi I.G."/>
            <person name="Lipzen A."/>
            <person name="Daum C.G."/>
            <person name="Aanen D.K."/>
            <person name="Tsang A."/>
            <person name="Henrissat B."/>
            <person name="Bilanenko E.N."/>
            <person name="de Vries R.P."/>
            <person name="van Kan J.A.L."/>
            <person name="Grigoriev I.V."/>
            <person name="Debets A.J.M."/>
        </authorList>
    </citation>
    <scope>NUCLEOTIDE SEQUENCE [LARGE SCALE GENOMIC DNA]</scope>
    <source>
        <strain evidence="4 5">F11</strain>
    </source>
</reference>
<feature type="region of interest" description="Disordered" evidence="1">
    <location>
        <begin position="218"/>
        <end position="252"/>
    </location>
</feature>
<feature type="region of interest" description="Disordered" evidence="1">
    <location>
        <begin position="431"/>
        <end position="499"/>
    </location>
</feature>
<gene>
    <name evidence="4" type="ORF">SODALDRAFT_318729</name>
</gene>
<dbReference type="Pfam" id="PF13600">
    <property type="entry name" value="DUF4140"/>
    <property type="match status" value="1"/>
</dbReference>
<feature type="domain" description="DUF4139" evidence="2">
    <location>
        <begin position="333"/>
        <end position="788"/>
    </location>
</feature>
<dbReference type="InterPro" id="IPR025554">
    <property type="entry name" value="DUF4140"/>
</dbReference>
<keyword evidence="5" id="KW-1185">Reference proteome</keyword>
<evidence type="ECO:0000259" key="2">
    <source>
        <dbReference type="Pfam" id="PF13598"/>
    </source>
</evidence>
<dbReference type="PANTHER" id="PTHR31005:SF8">
    <property type="entry name" value="DUF4139 DOMAIN-CONTAINING PROTEIN"/>
    <property type="match status" value="1"/>
</dbReference>
<accession>A0A3N2Q581</accession>